<gene>
    <name evidence="3" type="ORF">PPACK8108_LOCUS14922</name>
</gene>
<evidence type="ECO:0000256" key="1">
    <source>
        <dbReference type="SAM" id="SignalP"/>
    </source>
</evidence>
<protein>
    <recommendedName>
        <fullName evidence="2">Beta-glucuronidase C-terminal domain-containing protein</fullName>
    </recommendedName>
</protein>
<proteinExistence type="predicted"/>
<name>A0AAV0B829_PHAPC</name>
<evidence type="ECO:0000313" key="3">
    <source>
        <dbReference type="EMBL" id="CAH7682173.1"/>
    </source>
</evidence>
<accession>A0AAV0B829</accession>
<dbReference type="SUPFAM" id="SSF51445">
    <property type="entry name" value="(Trans)glycosidases"/>
    <property type="match status" value="1"/>
</dbReference>
<dbReference type="EMBL" id="CALTRL010003909">
    <property type="protein sequence ID" value="CAH7682173.1"/>
    <property type="molecule type" value="Genomic_DNA"/>
</dbReference>
<feature type="domain" description="Beta-glucuronidase C-terminal" evidence="2">
    <location>
        <begin position="397"/>
        <end position="515"/>
    </location>
</feature>
<dbReference type="AlphaFoldDB" id="A0AAV0B829"/>
<dbReference type="Proteomes" id="UP001153365">
    <property type="component" value="Unassembled WGS sequence"/>
</dbReference>
<dbReference type="Pfam" id="PF16862">
    <property type="entry name" value="Glyco_hydro_79C"/>
    <property type="match status" value="1"/>
</dbReference>
<reference evidence="3" key="1">
    <citation type="submission" date="2022-06" db="EMBL/GenBank/DDBJ databases">
        <authorList>
            <consortium name="SYNGENTA / RWTH Aachen University"/>
        </authorList>
    </citation>
    <scope>NUCLEOTIDE SEQUENCE</scope>
</reference>
<dbReference type="InterPro" id="IPR052974">
    <property type="entry name" value="GH79_Enzymes"/>
</dbReference>
<dbReference type="InterPro" id="IPR017853">
    <property type="entry name" value="GH"/>
</dbReference>
<dbReference type="Gene3D" id="2.60.40.1180">
    <property type="entry name" value="Golgi alpha-mannosidase II"/>
    <property type="match status" value="1"/>
</dbReference>
<feature type="signal peptide" evidence="1">
    <location>
        <begin position="1"/>
        <end position="31"/>
    </location>
</feature>
<organism evidence="3 4">
    <name type="scientific">Phakopsora pachyrhizi</name>
    <name type="common">Asian soybean rust disease fungus</name>
    <dbReference type="NCBI Taxonomy" id="170000"/>
    <lineage>
        <taxon>Eukaryota</taxon>
        <taxon>Fungi</taxon>
        <taxon>Dikarya</taxon>
        <taxon>Basidiomycota</taxon>
        <taxon>Pucciniomycotina</taxon>
        <taxon>Pucciniomycetes</taxon>
        <taxon>Pucciniales</taxon>
        <taxon>Phakopsoraceae</taxon>
        <taxon>Phakopsora</taxon>
    </lineage>
</organism>
<dbReference type="PANTHER" id="PTHR36183">
    <property type="entry name" value="BETA-GLUCURONIDASE"/>
    <property type="match status" value="1"/>
</dbReference>
<keyword evidence="1" id="KW-0732">Signal</keyword>
<keyword evidence="4" id="KW-1185">Reference proteome</keyword>
<dbReference type="PANTHER" id="PTHR36183:SF2">
    <property type="entry name" value="BETA-GLUCURONIDASE C-TERMINAL DOMAIN-CONTAINING PROTEIN"/>
    <property type="match status" value="1"/>
</dbReference>
<evidence type="ECO:0000313" key="4">
    <source>
        <dbReference type="Proteomes" id="UP001153365"/>
    </source>
</evidence>
<evidence type="ECO:0000259" key="2">
    <source>
        <dbReference type="Pfam" id="PF16862"/>
    </source>
</evidence>
<comment type="caution">
    <text evidence="3">The sequence shown here is derived from an EMBL/GenBank/DDBJ whole genome shotgun (WGS) entry which is preliminary data.</text>
</comment>
<dbReference type="Gene3D" id="3.20.20.80">
    <property type="entry name" value="Glycosidases"/>
    <property type="match status" value="1"/>
</dbReference>
<feature type="chain" id="PRO_5043751279" description="Beta-glucuronidase C-terminal domain-containing protein" evidence="1">
    <location>
        <begin position="32"/>
        <end position="526"/>
    </location>
</feature>
<dbReference type="InterPro" id="IPR031728">
    <property type="entry name" value="GlcAase_C"/>
</dbReference>
<sequence>MPGVVFRAPANHNFILMLILFLIAHLSLINAKNQTQLQLSLKGGNHAFIRSAHPLGLSVEFNQFPSWKDEFKNTAKCMENLKNALGSGIGIRIGGTSMDFATYDPTLKSPLQVVDEAATRKGAFLSSLTEVKFGPKFIQLASNFSGPVTMGLNRRGNKINNTIEAVKESIKAIPNLESVEFGNEPEYYGPKAPIARNSSWTFKRDAESQIFWQKAISKAVNKTELIQAGVYLKGDPWSIPSLVPMLIKATAMKFVRSFGRHAYPQTSCNHAKTSLPPLMAHPNIKKFVNQFKREVAAADSAQKPFFFSETNSATCGGGHISPTFGAALWLVNYALQSIMIGVHRLYFHQVYVNPDPYSFWGKDKVSATYYGAYILSLALRDANNIVALESSNKYIAAYAFRKGDSNLRVLVYNSVFYNSSSGIAIPNSQNNATHGKRPALGITLSDLQHSVNDAKVLRLDAPGSQIKQRNGAGPTIGGSRFDDDTCELNSPLKHEKLTISNGRVTFHLKASQIVLIELNENSAENK</sequence>
<dbReference type="InterPro" id="IPR013780">
    <property type="entry name" value="Glyco_hydro_b"/>
</dbReference>